<reference evidence="2" key="1">
    <citation type="journal article" date="2019" name="Int. J. Syst. Evol. Microbiol.">
        <title>The Global Catalogue of Microorganisms (GCM) 10K type strain sequencing project: providing services to taxonomists for standard genome sequencing and annotation.</title>
        <authorList>
            <consortium name="The Broad Institute Genomics Platform"/>
            <consortium name="The Broad Institute Genome Sequencing Center for Infectious Disease"/>
            <person name="Wu L."/>
            <person name="Ma J."/>
        </authorList>
    </citation>
    <scope>NUCLEOTIDE SEQUENCE [LARGE SCALE GENOMIC DNA]</scope>
    <source>
        <strain evidence="2">JCM 14370</strain>
    </source>
</reference>
<organism evidence="1 2">
    <name type="scientific">Deinococcus roseus</name>
    <dbReference type="NCBI Taxonomy" id="392414"/>
    <lineage>
        <taxon>Bacteria</taxon>
        <taxon>Thermotogati</taxon>
        <taxon>Deinococcota</taxon>
        <taxon>Deinococci</taxon>
        <taxon>Deinococcales</taxon>
        <taxon>Deinococcaceae</taxon>
        <taxon>Deinococcus</taxon>
    </lineage>
</organism>
<evidence type="ECO:0000313" key="2">
    <source>
        <dbReference type="Proteomes" id="UP000632222"/>
    </source>
</evidence>
<protein>
    <recommendedName>
        <fullName evidence="3">DUF3846 domain-containing protein</fullName>
    </recommendedName>
</protein>
<name>A0ABQ2CW78_9DEIO</name>
<proteinExistence type="predicted"/>
<accession>A0ABQ2CW78</accession>
<comment type="caution">
    <text evidence="1">The sequence shown here is derived from an EMBL/GenBank/DDBJ whole genome shotgun (WGS) entry which is preliminary data.</text>
</comment>
<evidence type="ECO:0000313" key="1">
    <source>
        <dbReference type="EMBL" id="GGJ27029.1"/>
    </source>
</evidence>
<keyword evidence="2" id="KW-1185">Reference proteome</keyword>
<dbReference type="RefSeq" id="WP_189001258.1">
    <property type="nucleotide sequence ID" value="NZ_BMOD01000003.1"/>
</dbReference>
<gene>
    <name evidence="1" type="ORF">GCM10008938_11470</name>
</gene>
<evidence type="ECO:0008006" key="3">
    <source>
        <dbReference type="Google" id="ProtNLM"/>
    </source>
</evidence>
<dbReference type="Proteomes" id="UP000632222">
    <property type="component" value="Unassembled WGS sequence"/>
</dbReference>
<dbReference type="EMBL" id="BMOD01000003">
    <property type="protein sequence ID" value="GGJ27029.1"/>
    <property type="molecule type" value="Genomic_DNA"/>
</dbReference>
<sequence>MAHLSIIVKPDGHFDVAVTDTSGIYLNDQFSRSSIESTLRELQSRKTLNIVGDPRDAQMQNLEFGPGVFRFIPIDLGLASASWGVDLVLPQEGGPEKALHIGRFETLLDAFEDALDQVYRPETSGEVLGKNKNK</sequence>